<evidence type="ECO:0008006" key="7">
    <source>
        <dbReference type="Google" id="ProtNLM"/>
    </source>
</evidence>
<organism evidence="1 6">
    <name type="scientific">Rotaria socialis</name>
    <dbReference type="NCBI Taxonomy" id="392032"/>
    <lineage>
        <taxon>Eukaryota</taxon>
        <taxon>Metazoa</taxon>
        <taxon>Spiralia</taxon>
        <taxon>Gnathifera</taxon>
        <taxon>Rotifera</taxon>
        <taxon>Eurotatoria</taxon>
        <taxon>Bdelloidea</taxon>
        <taxon>Philodinida</taxon>
        <taxon>Philodinidae</taxon>
        <taxon>Rotaria</taxon>
    </lineage>
</organism>
<accession>A0A817QPR4</accession>
<evidence type="ECO:0000313" key="4">
    <source>
        <dbReference type="EMBL" id="CAF4178182.1"/>
    </source>
</evidence>
<gene>
    <name evidence="3" type="ORF">FME351_LOCUS15884</name>
    <name evidence="4" type="ORF">HFQ381_LOCUS6048</name>
    <name evidence="1" type="ORF">LUA448_LOCUS3412</name>
    <name evidence="2" type="ORF">TIS948_LOCUS16248</name>
    <name evidence="5" type="ORF">TSG867_LOCUS8708</name>
</gene>
<dbReference type="Proteomes" id="UP000663825">
    <property type="component" value="Unassembled WGS sequence"/>
</dbReference>
<dbReference type="Proteomes" id="UP000663851">
    <property type="component" value="Unassembled WGS sequence"/>
</dbReference>
<dbReference type="OrthoDB" id="9994198at2759"/>
<dbReference type="EMBL" id="CAJNYD010000157">
    <property type="protein sequence ID" value="CAF3224242.1"/>
    <property type="molecule type" value="Genomic_DNA"/>
</dbReference>
<dbReference type="EMBL" id="CAJOBQ010000364">
    <property type="protein sequence ID" value="CAF4338559.1"/>
    <property type="molecule type" value="Genomic_DNA"/>
</dbReference>
<dbReference type="EMBL" id="CAJNXB010002653">
    <property type="protein sequence ID" value="CAF3269492.1"/>
    <property type="molecule type" value="Genomic_DNA"/>
</dbReference>
<dbReference type="Proteomes" id="UP000663869">
    <property type="component" value="Unassembled WGS sequence"/>
</dbReference>
<evidence type="ECO:0000313" key="2">
    <source>
        <dbReference type="EMBL" id="CAF3269492.1"/>
    </source>
</evidence>
<reference evidence="1" key="1">
    <citation type="submission" date="2021-02" db="EMBL/GenBank/DDBJ databases">
        <authorList>
            <person name="Nowell W R."/>
        </authorList>
    </citation>
    <scope>NUCLEOTIDE SEQUENCE</scope>
</reference>
<evidence type="ECO:0000313" key="5">
    <source>
        <dbReference type="EMBL" id="CAF4338559.1"/>
    </source>
</evidence>
<protein>
    <recommendedName>
        <fullName evidence="7">COX assembly mitochondrial protein</fullName>
    </recommendedName>
</protein>
<evidence type="ECO:0000313" key="1">
    <source>
        <dbReference type="EMBL" id="CAF3224242.1"/>
    </source>
</evidence>
<dbReference type="EMBL" id="CAJNYU010001957">
    <property type="protein sequence ID" value="CAF3486844.1"/>
    <property type="molecule type" value="Genomic_DNA"/>
</dbReference>
<dbReference type="Proteomes" id="UP000663833">
    <property type="component" value="Unassembled WGS sequence"/>
</dbReference>
<comment type="caution">
    <text evidence="1">The sequence shown here is derived from an EMBL/GenBank/DDBJ whole genome shotgun (WGS) entry which is preliminary data.</text>
</comment>
<name>A0A817QPR4_9BILA</name>
<sequence length="102" mass="11800">MSFLTGTHRFLDPKCNEILDQFYECIEKKTRAIGACDGILAKLYRCKQEDLEAHRKMNKVDTEQKKRELAIARDPIVQKKLEILKRLQDKQKEQAASSSSTS</sequence>
<dbReference type="AlphaFoldDB" id="A0A817QPR4"/>
<dbReference type="EMBL" id="CAJOBO010000265">
    <property type="protein sequence ID" value="CAF4178182.1"/>
    <property type="molecule type" value="Genomic_DNA"/>
</dbReference>
<evidence type="ECO:0000313" key="3">
    <source>
        <dbReference type="EMBL" id="CAF3486844.1"/>
    </source>
</evidence>
<dbReference type="Proteomes" id="UP000663862">
    <property type="component" value="Unassembled WGS sequence"/>
</dbReference>
<proteinExistence type="predicted"/>
<evidence type="ECO:0000313" key="6">
    <source>
        <dbReference type="Proteomes" id="UP000663833"/>
    </source>
</evidence>